<evidence type="ECO:0000256" key="6">
    <source>
        <dbReference type="SAM" id="Phobius"/>
    </source>
</evidence>
<keyword evidence="9" id="KW-1185">Reference proteome</keyword>
<evidence type="ECO:0000256" key="3">
    <source>
        <dbReference type="ARBA" id="ARBA00022692"/>
    </source>
</evidence>
<feature type="domain" description="EamA" evidence="7">
    <location>
        <begin position="147"/>
        <end position="276"/>
    </location>
</feature>
<feature type="transmembrane region" description="Helical" evidence="6">
    <location>
        <begin position="234"/>
        <end position="254"/>
    </location>
</feature>
<evidence type="ECO:0000256" key="4">
    <source>
        <dbReference type="ARBA" id="ARBA00022989"/>
    </source>
</evidence>
<gene>
    <name evidence="8" type="ORF">FHG71_08150</name>
</gene>
<feature type="transmembrane region" description="Helical" evidence="6">
    <location>
        <begin position="147"/>
        <end position="166"/>
    </location>
</feature>
<feature type="transmembrane region" description="Helical" evidence="6">
    <location>
        <begin position="209"/>
        <end position="227"/>
    </location>
</feature>
<proteinExistence type="inferred from homology"/>
<feature type="transmembrane region" description="Helical" evidence="6">
    <location>
        <begin position="260"/>
        <end position="278"/>
    </location>
</feature>
<feature type="domain" description="EamA" evidence="7">
    <location>
        <begin position="6"/>
        <end position="138"/>
    </location>
</feature>
<protein>
    <submittedName>
        <fullName evidence="8">DMT family transporter</fullName>
    </submittedName>
</protein>
<dbReference type="PANTHER" id="PTHR22911">
    <property type="entry name" value="ACYL-MALONYL CONDENSING ENZYME-RELATED"/>
    <property type="match status" value="1"/>
</dbReference>
<evidence type="ECO:0000313" key="8">
    <source>
        <dbReference type="EMBL" id="TNC72353.1"/>
    </source>
</evidence>
<feature type="transmembrane region" description="Helical" evidence="6">
    <location>
        <begin position="67"/>
        <end position="88"/>
    </location>
</feature>
<evidence type="ECO:0000256" key="1">
    <source>
        <dbReference type="ARBA" id="ARBA00004141"/>
    </source>
</evidence>
<reference evidence="8 9" key="1">
    <citation type="submission" date="2019-06" db="EMBL/GenBank/DDBJ databases">
        <authorList>
            <person name="Jiang L."/>
        </authorList>
    </citation>
    <scope>NUCLEOTIDE SEQUENCE [LARGE SCALE GENOMIC DNA]</scope>
    <source>
        <strain evidence="8 9">YIM 48858</strain>
    </source>
</reference>
<feature type="transmembrane region" description="Helical" evidence="6">
    <location>
        <begin position="124"/>
        <end position="141"/>
    </location>
</feature>
<dbReference type="InterPro" id="IPR000620">
    <property type="entry name" value="EamA_dom"/>
</dbReference>
<dbReference type="OrthoDB" id="7818056at2"/>
<dbReference type="GO" id="GO:0016020">
    <property type="term" value="C:membrane"/>
    <property type="evidence" value="ECO:0007669"/>
    <property type="project" value="UniProtKB-SubCell"/>
</dbReference>
<dbReference type="RefSeq" id="WP_139081136.1">
    <property type="nucleotide sequence ID" value="NZ_VDFV01000008.1"/>
</dbReference>
<comment type="similarity">
    <text evidence="2">Belongs to the drug/metabolite transporter (DMT) superfamily. 10 TMS drug/metabolite exporter (DME) (TC 2.A.7.3) family.</text>
</comment>
<feature type="transmembrane region" description="Helical" evidence="6">
    <location>
        <begin position="178"/>
        <end position="197"/>
    </location>
</feature>
<keyword evidence="5 6" id="KW-0472">Membrane</keyword>
<comment type="subcellular location">
    <subcellularLocation>
        <location evidence="1">Membrane</location>
        <topology evidence="1">Multi-pass membrane protein</topology>
    </subcellularLocation>
</comment>
<dbReference type="PANTHER" id="PTHR22911:SF6">
    <property type="entry name" value="SOLUTE CARRIER FAMILY 35 MEMBER G1"/>
    <property type="match status" value="1"/>
</dbReference>
<keyword evidence="3 6" id="KW-0812">Transmembrane</keyword>
<evidence type="ECO:0000313" key="9">
    <source>
        <dbReference type="Proteomes" id="UP000305709"/>
    </source>
</evidence>
<name>A0A5C4NCB7_9RHOB</name>
<feature type="transmembrane region" description="Helical" evidence="6">
    <location>
        <begin position="35"/>
        <end position="55"/>
    </location>
</feature>
<evidence type="ECO:0000256" key="2">
    <source>
        <dbReference type="ARBA" id="ARBA00009853"/>
    </source>
</evidence>
<dbReference type="InterPro" id="IPR037185">
    <property type="entry name" value="EmrE-like"/>
</dbReference>
<evidence type="ECO:0000259" key="7">
    <source>
        <dbReference type="Pfam" id="PF00892"/>
    </source>
</evidence>
<feature type="transmembrane region" description="Helical" evidence="6">
    <location>
        <begin position="94"/>
        <end position="112"/>
    </location>
</feature>
<dbReference type="AlphaFoldDB" id="A0A5C4NCB7"/>
<evidence type="ECO:0000256" key="5">
    <source>
        <dbReference type="ARBA" id="ARBA00023136"/>
    </source>
</evidence>
<dbReference type="Pfam" id="PF00892">
    <property type="entry name" value="EamA"/>
    <property type="match status" value="2"/>
</dbReference>
<comment type="caution">
    <text evidence="8">The sequence shown here is derived from an EMBL/GenBank/DDBJ whole genome shotgun (WGS) entry which is preliminary data.</text>
</comment>
<keyword evidence="4 6" id="KW-1133">Transmembrane helix</keyword>
<dbReference type="EMBL" id="VDFV01000008">
    <property type="protein sequence ID" value="TNC72353.1"/>
    <property type="molecule type" value="Genomic_DNA"/>
</dbReference>
<dbReference type="Proteomes" id="UP000305709">
    <property type="component" value="Unassembled WGS sequence"/>
</dbReference>
<organism evidence="8 9">
    <name type="scientific">Rubellimicrobium roseum</name>
    <dbReference type="NCBI Taxonomy" id="687525"/>
    <lineage>
        <taxon>Bacteria</taxon>
        <taxon>Pseudomonadati</taxon>
        <taxon>Pseudomonadota</taxon>
        <taxon>Alphaproteobacteria</taxon>
        <taxon>Rhodobacterales</taxon>
        <taxon>Roseobacteraceae</taxon>
        <taxon>Rubellimicrobium</taxon>
    </lineage>
</organism>
<dbReference type="SUPFAM" id="SSF103481">
    <property type="entry name" value="Multidrug resistance efflux transporter EmrE"/>
    <property type="match status" value="2"/>
</dbReference>
<accession>A0A5C4NCB7</accession>
<sequence length="326" mass="34275">MSQNGKGAMLSLLAFGIYATSDALVKILGEDYSPFQLIFFSTLFSFPLAMGMILTDPQPGTLRPVHPWWIAVRSGATVICGLSAFYAFSVLPMAQVYALAFAQPLLITLLAIPMLGEKVGLRRALAVVAGFAGVLVVLRPGTAELGLGHLAALSAAVFSAVASVIVRKIGNEERPVVLLLYPMFANLAVTALAMPALYRPLAADHLGLVAVQALLGWVAGVVIIAAYKAAVAVVVAPMQYVQILFAAAFGYLLFNESIDGTTAIGAGIIIASGLYIVLREDTPGASANRPVLNTRMRPETGTAPRPFALQRLLGRRGRDAAATPGE</sequence>